<dbReference type="Proteomes" id="UP000248198">
    <property type="component" value="Unassembled WGS sequence"/>
</dbReference>
<dbReference type="Pfam" id="PF07715">
    <property type="entry name" value="Plug"/>
    <property type="match status" value="1"/>
</dbReference>
<accession>A0A318UCP7</accession>
<feature type="domain" description="TonB-dependent receptor-like beta-barrel" evidence="10">
    <location>
        <begin position="422"/>
        <end position="997"/>
    </location>
</feature>
<keyword evidence="13" id="KW-1185">Reference proteome</keyword>
<evidence type="ECO:0000313" key="13">
    <source>
        <dbReference type="Proteomes" id="UP000248198"/>
    </source>
</evidence>
<dbReference type="InterPro" id="IPR039426">
    <property type="entry name" value="TonB-dep_rcpt-like"/>
</dbReference>
<dbReference type="InterPro" id="IPR012910">
    <property type="entry name" value="Plug_dom"/>
</dbReference>
<evidence type="ECO:0000256" key="3">
    <source>
        <dbReference type="ARBA" id="ARBA00022452"/>
    </source>
</evidence>
<dbReference type="InterPro" id="IPR036942">
    <property type="entry name" value="Beta-barrel_TonB_sf"/>
</dbReference>
<keyword evidence="2 8" id="KW-0813">Transport</keyword>
<dbReference type="InterPro" id="IPR037066">
    <property type="entry name" value="Plug_dom_sf"/>
</dbReference>
<dbReference type="InterPro" id="IPR023996">
    <property type="entry name" value="TonB-dep_OMP_SusC/RagA"/>
</dbReference>
<dbReference type="InterPro" id="IPR000531">
    <property type="entry name" value="Beta-barrel_TonB"/>
</dbReference>
<dbReference type="PROSITE" id="PS52016">
    <property type="entry name" value="TONB_DEPENDENT_REC_3"/>
    <property type="match status" value="1"/>
</dbReference>
<dbReference type="GO" id="GO:0009279">
    <property type="term" value="C:cell outer membrane"/>
    <property type="evidence" value="ECO:0007669"/>
    <property type="project" value="UniProtKB-SubCell"/>
</dbReference>
<evidence type="ECO:0000256" key="4">
    <source>
        <dbReference type="ARBA" id="ARBA00022692"/>
    </source>
</evidence>
<evidence type="ECO:0000259" key="10">
    <source>
        <dbReference type="Pfam" id="PF00593"/>
    </source>
</evidence>
<evidence type="ECO:0000259" key="11">
    <source>
        <dbReference type="Pfam" id="PF07715"/>
    </source>
</evidence>
<dbReference type="SUPFAM" id="SSF49464">
    <property type="entry name" value="Carboxypeptidase regulatory domain-like"/>
    <property type="match status" value="1"/>
</dbReference>
<evidence type="ECO:0000256" key="7">
    <source>
        <dbReference type="ARBA" id="ARBA00023237"/>
    </source>
</evidence>
<comment type="subcellular location">
    <subcellularLocation>
        <location evidence="1 8">Cell outer membrane</location>
        <topology evidence="1 8">Multi-pass membrane protein</topology>
    </subcellularLocation>
</comment>
<dbReference type="Pfam" id="PF00593">
    <property type="entry name" value="TonB_dep_Rec_b-barrel"/>
    <property type="match status" value="1"/>
</dbReference>
<keyword evidence="6 8" id="KW-0472">Membrane</keyword>
<keyword evidence="3 8" id="KW-1134">Transmembrane beta strand</keyword>
<evidence type="ECO:0000313" key="12">
    <source>
        <dbReference type="EMBL" id="PYF72429.1"/>
    </source>
</evidence>
<comment type="similarity">
    <text evidence="8 9">Belongs to the TonB-dependent receptor family.</text>
</comment>
<dbReference type="NCBIfam" id="TIGR04056">
    <property type="entry name" value="OMP_RagA_SusC"/>
    <property type="match status" value="1"/>
</dbReference>
<keyword evidence="5 9" id="KW-0798">TonB box</keyword>
<dbReference type="NCBIfam" id="TIGR04057">
    <property type="entry name" value="SusC_RagA_signa"/>
    <property type="match status" value="1"/>
</dbReference>
<dbReference type="Gene3D" id="2.170.130.10">
    <property type="entry name" value="TonB-dependent receptor, plug domain"/>
    <property type="match status" value="1"/>
</dbReference>
<dbReference type="RefSeq" id="WP_245943688.1">
    <property type="nucleotide sequence ID" value="NZ_QKLU01000006.1"/>
</dbReference>
<evidence type="ECO:0000256" key="6">
    <source>
        <dbReference type="ARBA" id="ARBA00023136"/>
    </source>
</evidence>
<keyword evidence="4 8" id="KW-0812">Transmembrane</keyword>
<dbReference type="Pfam" id="PF13715">
    <property type="entry name" value="CarbopepD_reg_2"/>
    <property type="match status" value="1"/>
</dbReference>
<dbReference type="AlphaFoldDB" id="A0A318UCP7"/>
<dbReference type="InterPro" id="IPR023997">
    <property type="entry name" value="TonB-dep_OMP_SusC/RagA_CS"/>
</dbReference>
<evidence type="ECO:0000256" key="8">
    <source>
        <dbReference type="PROSITE-ProRule" id="PRU01360"/>
    </source>
</evidence>
<gene>
    <name evidence="12" type="ORF">B0O44_10678</name>
</gene>
<dbReference type="Gene3D" id="2.60.40.1120">
    <property type="entry name" value="Carboxypeptidase-like, regulatory domain"/>
    <property type="match status" value="1"/>
</dbReference>
<organism evidence="12 13">
    <name type="scientific">Pedobacter nutrimenti</name>
    <dbReference type="NCBI Taxonomy" id="1241337"/>
    <lineage>
        <taxon>Bacteria</taxon>
        <taxon>Pseudomonadati</taxon>
        <taxon>Bacteroidota</taxon>
        <taxon>Sphingobacteriia</taxon>
        <taxon>Sphingobacteriales</taxon>
        <taxon>Sphingobacteriaceae</taxon>
        <taxon>Pedobacter</taxon>
    </lineage>
</organism>
<dbReference type="Gene3D" id="2.40.170.20">
    <property type="entry name" value="TonB-dependent receptor, beta-barrel domain"/>
    <property type="match status" value="1"/>
</dbReference>
<dbReference type="SUPFAM" id="SSF56935">
    <property type="entry name" value="Porins"/>
    <property type="match status" value="1"/>
</dbReference>
<evidence type="ECO:0000256" key="9">
    <source>
        <dbReference type="RuleBase" id="RU003357"/>
    </source>
</evidence>
<comment type="caution">
    <text evidence="12">The sequence shown here is derived from an EMBL/GenBank/DDBJ whole genome shotgun (WGS) entry which is preliminary data.</text>
</comment>
<keyword evidence="7 8" id="KW-0998">Cell outer membrane</keyword>
<feature type="domain" description="TonB-dependent receptor plug" evidence="11">
    <location>
        <begin position="134"/>
        <end position="241"/>
    </location>
</feature>
<protein>
    <submittedName>
        <fullName evidence="12">TonB-linked SusC/RagA family outer membrane protein</fullName>
    </submittedName>
</protein>
<dbReference type="InterPro" id="IPR008969">
    <property type="entry name" value="CarboxyPept-like_regulatory"/>
</dbReference>
<evidence type="ECO:0000256" key="2">
    <source>
        <dbReference type="ARBA" id="ARBA00022448"/>
    </source>
</evidence>
<dbReference type="FunFam" id="2.170.130.10:FF:000003">
    <property type="entry name" value="SusC/RagA family TonB-linked outer membrane protein"/>
    <property type="match status" value="1"/>
</dbReference>
<evidence type="ECO:0000256" key="5">
    <source>
        <dbReference type="ARBA" id="ARBA00023077"/>
    </source>
</evidence>
<dbReference type="EMBL" id="QKLU01000006">
    <property type="protein sequence ID" value="PYF72429.1"/>
    <property type="molecule type" value="Genomic_DNA"/>
</dbReference>
<reference evidence="12 13" key="1">
    <citation type="submission" date="2018-06" db="EMBL/GenBank/DDBJ databases">
        <title>Genomic Encyclopedia of Archaeal and Bacterial Type Strains, Phase II (KMG-II): from individual species to whole genera.</title>
        <authorList>
            <person name="Goeker M."/>
        </authorList>
    </citation>
    <scope>NUCLEOTIDE SEQUENCE [LARGE SCALE GENOMIC DNA]</scope>
    <source>
        <strain evidence="12 13">DSM 27372</strain>
    </source>
</reference>
<sequence>MKQDLFNYSAVDLLKKCKRRLFSVSAMLFLVILGNTVLAQNSLTIRGVVKESSGQTLPGVGVKLKGSSNGTVTDPMGKFSITVPGPSAVLQFSSIGYENQEETVGSRQTINVTLKSTQTDLETVVVVGYGTQKKVNLTGAVATVSGADLNKRVSTNPTQLLQGKLPGLSVTQASGEAGNEGNVLRVRGMGTFSSAGNEPLVIIDGIPGNLTQLNPENIESVTVLKDAASASIYGSRAANGVILVTTKQGKAGKMQISYSYNLGITKASSLPDLVYNSAQYMQMYNQAAINSGAPTSNRFTQAQIDAYTNSTDKNLYPSFNWLDAVMKTVNVQTHNLNLSGGTENTTYNVGLGIVNQPDIMLGFKYKKYNLQFNLNSKINSRVTFGSSLTLNYGSRTYPRPGSQDLFLSTLSQSPLYGPVLPDGSGRYTATAYAFQTANKNPVAIAENALASNNDYFMQGNIFVDVKILDGLQWKTSVGTNFDFQKTYDYKPVINQYLWFAGPNDAPFRTLDVGGQGLQVTDRNYVYPIGYSQLTYTKKFGDHSLNVLAGTQAEYYKLQSLSASRVTFPNNSVPEIDAGGTGSQLNSGTASEWALNSYYGRLNYDYKGKYLVEGNIRYDGSSRFSEGNKWGVFPSVSLGYRISQEDFFKNLLPVISDLKIRASTGKLGNQNIGTYPYQDVYTTGFSYPFGNTLSDGVRKTGLVDQSIKWESTKVFDLGLDISFLKNKLNLTADYYSKLTTDILDLAPLPIYVGYDPPTINNGTVRNRGVELSLSYKDKIGELGYSFTANLQANRNKLLKYSATTIKATQIDQVGLPFDSYYVYEFEKIFQSAEEIAAAPKQPYNPVPGTFKFKDQNGDGKIDENDRKVVSGIFPNYDYSLNANFEYKNFDLSIFLFGSQGQKQYVNGWGFQPFNQGSVPTTDWLNAWTPSNPSTTMPLIYLTGTGNVSQNISTVSTYYLKDASFLRIKNVQLGYNLPEKLLKRIKMSAIRLYFSGENLFTFTKFPGLDPERIATNTRYVTHPQNKTYNFGVRATF</sequence>
<evidence type="ECO:0000256" key="1">
    <source>
        <dbReference type="ARBA" id="ARBA00004571"/>
    </source>
</evidence>
<proteinExistence type="inferred from homology"/>
<name>A0A318UCP7_9SPHI</name>